<protein>
    <submittedName>
        <fullName evidence="2">Uncharacterized protein</fullName>
    </submittedName>
</protein>
<dbReference type="Proteomes" id="UP000287651">
    <property type="component" value="Unassembled WGS sequence"/>
</dbReference>
<dbReference type="AlphaFoldDB" id="A0A427B8M9"/>
<dbReference type="PANTHER" id="PTHR47471">
    <property type="entry name" value="GYF DOMAIN-CONTAINING PROTEIN"/>
    <property type="match status" value="1"/>
</dbReference>
<comment type="caution">
    <text evidence="2">The sequence shown here is derived from an EMBL/GenBank/DDBJ whole genome shotgun (WGS) entry which is preliminary data.</text>
</comment>
<feature type="region of interest" description="Disordered" evidence="1">
    <location>
        <begin position="226"/>
        <end position="268"/>
    </location>
</feature>
<name>A0A427B8M9_ENSVE</name>
<dbReference type="PANTHER" id="PTHR47471:SF1">
    <property type="entry name" value="PROTEIN ESSENTIAL FOR POTEXVIRUS ACCUMULATION 1"/>
    <property type="match status" value="1"/>
</dbReference>
<evidence type="ECO:0000313" key="2">
    <source>
        <dbReference type="EMBL" id="RRT84831.1"/>
    </source>
</evidence>
<evidence type="ECO:0000256" key="1">
    <source>
        <dbReference type="SAM" id="MobiDB-lite"/>
    </source>
</evidence>
<evidence type="ECO:0000313" key="3">
    <source>
        <dbReference type="Proteomes" id="UP000287651"/>
    </source>
</evidence>
<accession>A0A427B8M9</accession>
<feature type="region of interest" description="Disordered" evidence="1">
    <location>
        <begin position="1"/>
        <end position="25"/>
    </location>
</feature>
<proteinExistence type="predicted"/>
<gene>
    <name evidence="2" type="ORF">B296_00007281</name>
</gene>
<organism evidence="2 3">
    <name type="scientific">Ensete ventricosum</name>
    <name type="common">Abyssinian banana</name>
    <name type="synonym">Musa ensete</name>
    <dbReference type="NCBI Taxonomy" id="4639"/>
    <lineage>
        <taxon>Eukaryota</taxon>
        <taxon>Viridiplantae</taxon>
        <taxon>Streptophyta</taxon>
        <taxon>Embryophyta</taxon>
        <taxon>Tracheophyta</taxon>
        <taxon>Spermatophyta</taxon>
        <taxon>Magnoliopsida</taxon>
        <taxon>Liliopsida</taxon>
        <taxon>Zingiberales</taxon>
        <taxon>Musaceae</taxon>
        <taxon>Ensete</taxon>
    </lineage>
</organism>
<sequence length="295" mass="33086">MKSIFGGRLREKEEEGEEEKGDKREISALPWFLVRSVAHERSFAGELPSPHGRRGEKGEGNSPCGNEATPRLLAWEQNDASPPRAGRNEAMPRLPVENEATDLSPRAGRRRMRRLAMDMACDFSLNDSVSYNFLFAEAMEFRDWCVNEWIRLTGTNDYDSFILPFVSDTSFLEFCIKQSTSEVEMLLRENLGSMDPNHEFIDKFLNYKEFLPSDVLEIAFQLQKSHNPSTGSASHRHSNTTTATEADGAEEGLDGPSKGQGKKKGKKGQKVSASILGFNVISNRIMMGEIQSIQD</sequence>
<dbReference type="EMBL" id="AMZH03000227">
    <property type="protein sequence ID" value="RRT84831.1"/>
    <property type="molecule type" value="Genomic_DNA"/>
</dbReference>
<feature type="region of interest" description="Disordered" evidence="1">
    <location>
        <begin position="43"/>
        <end position="68"/>
    </location>
</feature>
<reference evidence="2 3" key="1">
    <citation type="journal article" date="2014" name="Agronomy (Basel)">
        <title>A Draft Genome Sequence for Ensete ventricosum, the Drought-Tolerant Tree Against Hunger.</title>
        <authorList>
            <person name="Harrison J."/>
            <person name="Moore K.A."/>
            <person name="Paszkiewicz K."/>
            <person name="Jones T."/>
            <person name="Grant M."/>
            <person name="Ambacheew D."/>
            <person name="Muzemil S."/>
            <person name="Studholme D.J."/>
        </authorList>
    </citation>
    <scope>NUCLEOTIDE SEQUENCE [LARGE SCALE GENOMIC DNA]</scope>
</reference>